<dbReference type="GO" id="GO:0016787">
    <property type="term" value="F:hydrolase activity"/>
    <property type="evidence" value="ECO:0007669"/>
    <property type="project" value="UniProtKB-KW"/>
</dbReference>
<organism evidence="8 9">
    <name type="scientific">Pluralibacter gergoviae</name>
    <name type="common">Enterobacter gergoviae</name>
    <dbReference type="NCBI Taxonomy" id="61647"/>
    <lineage>
        <taxon>Bacteria</taxon>
        <taxon>Pseudomonadati</taxon>
        <taxon>Pseudomonadota</taxon>
        <taxon>Gammaproteobacteria</taxon>
        <taxon>Enterobacterales</taxon>
        <taxon>Enterobacteriaceae</taxon>
        <taxon>Pluralibacter</taxon>
    </lineage>
</organism>
<dbReference type="PATRIC" id="fig|61647.15.peg.4060"/>
<keyword evidence="3" id="KW-0479">Metal-binding</keyword>
<evidence type="ECO:0000313" key="8">
    <source>
        <dbReference type="EMBL" id="KMK09135.1"/>
    </source>
</evidence>
<evidence type="ECO:0000256" key="4">
    <source>
        <dbReference type="ARBA" id="ARBA00022801"/>
    </source>
</evidence>
<comment type="cofactor">
    <cofactor evidence="1">
        <name>Zn(2+)</name>
        <dbReference type="ChEBI" id="CHEBI:29105"/>
    </cofactor>
</comment>
<dbReference type="EMBL" id="LDZF01000043">
    <property type="protein sequence ID" value="KMK09135.1"/>
    <property type="molecule type" value="Genomic_DNA"/>
</dbReference>
<dbReference type="EMBL" id="ABLOKC030000002">
    <property type="protein sequence ID" value="EML1470029.1"/>
    <property type="molecule type" value="Genomic_DNA"/>
</dbReference>
<dbReference type="SMART" id="SM00849">
    <property type="entry name" value="Lactamase_B"/>
    <property type="match status" value="1"/>
</dbReference>
<comment type="similarity">
    <text evidence="2">Belongs to the metallo-beta-lactamase superfamily.</text>
</comment>
<evidence type="ECO:0000259" key="6">
    <source>
        <dbReference type="SMART" id="SM00849"/>
    </source>
</evidence>
<feature type="domain" description="Metallo-beta-lactamase" evidence="6">
    <location>
        <begin position="39"/>
        <end position="239"/>
    </location>
</feature>
<dbReference type="SUPFAM" id="SSF56281">
    <property type="entry name" value="Metallo-hydrolase/oxidoreductase"/>
    <property type="match status" value="1"/>
</dbReference>
<dbReference type="AlphaFoldDB" id="A0A0J5KR79"/>
<comment type="caution">
    <text evidence="8">The sequence shown here is derived from an EMBL/GenBank/DDBJ whole genome shotgun (WGS) entry which is preliminary data.</text>
</comment>
<evidence type="ECO:0000256" key="5">
    <source>
        <dbReference type="ARBA" id="ARBA00022833"/>
    </source>
</evidence>
<dbReference type="Gene3D" id="3.60.15.10">
    <property type="entry name" value="Ribonuclease Z/Hydroxyacylglutathione hydrolase-like"/>
    <property type="match status" value="1"/>
</dbReference>
<reference evidence="8 9" key="1">
    <citation type="submission" date="2015-05" db="EMBL/GenBank/DDBJ databases">
        <title>Genome sequences of Pluralibacter gergoviae.</title>
        <authorList>
            <person name="Greninger A.L."/>
            <person name="Miller S."/>
        </authorList>
    </citation>
    <scope>NUCLEOTIDE SEQUENCE [LARGE SCALE GENOMIC DNA]</scope>
    <source>
        <strain evidence="8 9">JS81F13</strain>
    </source>
</reference>
<keyword evidence="4" id="KW-0378">Hydrolase</keyword>
<evidence type="ECO:0000256" key="3">
    <source>
        <dbReference type="ARBA" id="ARBA00022723"/>
    </source>
</evidence>
<dbReference type="InterPro" id="IPR036866">
    <property type="entry name" value="RibonucZ/Hydroxyglut_hydro"/>
</dbReference>
<accession>A0A0J5KR79</accession>
<keyword evidence="9" id="KW-1185">Reference proteome</keyword>
<evidence type="ECO:0000313" key="9">
    <source>
        <dbReference type="Proteomes" id="UP000036196"/>
    </source>
</evidence>
<name>A0A0J5KR79_PLUGE</name>
<evidence type="ECO:0000256" key="2">
    <source>
        <dbReference type="ARBA" id="ARBA00007749"/>
    </source>
</evidence>
<evidence type="ECO:0000256" key="1">
    <source>
        <dbReference type="ARBA" id="ARBA00001947"/>
    </source>
</evidence>
<dbReference type="InterPro" id="IPR051013">
    <property type="entry name" value="MBL_superfamily_lactonases"/>
</dbReference>
<dbReference type="Pfam" id="PF00753">
    <property type="entry name" value="Lactamase_B"/>
    <property type="match status" value="1"/>
</dbReference>
<dbReference type="GO" id="GO:0046872">
    <property type="term" value="F:metal ion binding"/>
    <property type="evidence" value="ECO:0007669"/>
    <property type="project" value="UniProtKB-KW"/>
</dbReference>
<dbReference type="PANTHER" id="PTHR42978:SF7">
    <property type="entry name" value="METALLO-HYDROLASE RV2300C-RELATED"/>
    <property type="match status" value="1"/>
</dbReference>
<dbReference type="InterPro" id="IPR001279">
    <property type="entry name" value="Metallo-B-lactamas"/>
</dbReference>
<keyword evidence="5" id="KW-0862">Zinc</keyword>
<dbReference type="CDD" id="cd07729">
    <property type="entry name" value="AHL_lactonase_MBL-fold"/>
    <property type="match status" value="1"/>
</dbReference>
<proteinExistence type="inferred from homology"/>
<evidence type="ECO:0000313" key="7">
    <source>
        <dbReference type="EMBL" id="EML1470029.1"/>
    </source>
</evidence>
<dbReference type="RefSeq" id="WP_048281043.1">
    <property type="nucleotide sequence ID" value="NZ_LDZF01000043.1"/>
</dbReference>
<protein>
    <submittedName>
        <fullName evidence="8">Metallo-beta-lactamase</fullName>
    </submittedName>
    <submittedName>
        <fullName evidence="7">N-acyl homoserine lactonase family protein</fullName>
    </submittedName>
</protein>
<dbReference type="PANTHER" id="PTHR42978">
    <property type="entry name" value="QUORUM-QUENCHING LACTONASE YTNP-RELATED-RELATED"/>
    <property type="match status" value="1"/>
</dbReference>
<dbReference type="Proteomes" id="UP000036196">
    <property type="component" value="Unassembled WGS sequence"/>
</dbReference>
<reference evidence="7" key="2">
    <citation type="submission" date="2024-02" db="EMBL/GenBank/DDBJ databases">
        <authorList>
            <consortium name="Clinical and Environmental Microbiology Branch: Whole genome sequencing antimicrobial resistance pathogens in the healthcare setting"/>
        </authorList>
    </citation>
    <scope>NUCLEOTIDE SEQUENCE</scope>
    <source>
        <strain evidence="7">2021DK-00143</strain>
    </source>
</reference>
<gene>
    <name evidence="8" type="ORF">ABW06_24270</name>
    <name evidence="7" type="ORF">QEG54_000710</name>
</gene>
<sequence length="271" mass="30465">MSSAVEQYRIYAIRYAHHHRKARDNFIGGDLHDGPMPIDYFIWVIQNDTRTFVLDTGFDEQMAKQRGRTIIHPIAEGLAQIGVDPATVTDVIISHMHYDHAGNHLLFPAATFHLQDREMAFCTGRCMCHHEVRHPFDVEDVKAMIDKLFAGRVHFHDGDAELAPGITLHRTGGHSDGLQVVRVSTARGWVVLASDAAHFYANIEQARPYPVVFNVGDMMEGYATVKRLADSADHIVPGHDPLVLHRYPAFSPATEGWIVRVDWQPQPSASF</sequence>